<comment type="caution">
    <text evidence="1">The sequence shown here is derived from an EMBL/GenBank/DDBJ whole genome shotgun (WGS) entry which is preliminary data.</text>
</comment>
<proteinExistence type="predicted"/>
<gene>
    <name evidence="1" type="ORF">FALBO_14294</name>
</gene>
<dbReference type="EMBL" id="JAADYS010002300">
    <property type="protein sequence ID" value="KAF4458959.1"/>
    <property type="molecule type" value="Genomic_DNA"/>
</dbReference>
<accession>A0A8H4L0E4</accession>
<keyword evidence="2" id="KW-1185">Reference proteome</keyword>
<dbReference type="Proteomes" id="UP000554235">
    <property type="component" value="Unassembled WGS sequence"/>
</dbReference>
<evidence type="ECO:0000313" key="2">
    <source>
        <dbReference type="Proteomes" id="UP000554235"/>
    </source>
</evidence>
<sequence>MSRYFTTAARSLLRFIWKGSEPVESFEQLIQDKMSRNSRLTEADTVEIAGQPHSSRKDPAFRVSGQVFKGSKRLTSVHAYDDGRIVYSKEDYNRSQEA</sequence>
<reference evidence="1 2" key="1">
    <citation type="submission" date="2020-01" db="EMBL/GenBank/DDBJ databases">
        <title>Identification and distribution of gene clusters putatively required for synthesis of sphingolipid metabolism inhibitors in phylogenetically diverse species of the filamentous fungus Fusarium.</title>
        <authorList>
            <person name="Kim H.-S."/>
            <person name="Busman M."/>
            <person name="Brown D.W."/>
            <person name="Divon H."/>
            <person name="Uhlig S."/>
            <person name="Proctor R.H."/>
        </authorList>
    </citation>
    <scope>NUCLEOTIDE SEQUENCE [LARGE SCALE GENOMIC DNA]</scope>
    <source>
        <strain evidence="1 2">NRRL 20459</strain>
    </source>
</reference>
<protein>
    <submittedName>
        <fullName evidence="1">Uncharacterized protein</fullName>
    </submittedName>
</protein>
<dbReference type="OrthoDB" id="5346621at2759"/>
<dbReference type="AlphaFoldDB" id="A0A8H4L0E4"/>
<evidence type="ECO:0000313" key="1">
    <source>
        <dbReference type="EMBL" id="KAF4458959.1"/>
    </source>
</evidence>
<organism evidence="1 2">
    <name type="scientific">Fusarium albosuccineum</name>
    <dbReference type="NCBI Taxonomy" id="1237068"/>
    <lineage>
        <taxon>Eukaryota</taxon>
        <taxon>Fungi</taxon>
        <taxon>Dikarya</taxon>
        <taxon>Ascomycota</taxon>
        <taxon>Pezizomycotina</taxon>
        <taxon>Sordariomycetes</taxon>
        <taxon>Hypocreomycetidae</taxon>
        <taxon>Hypocreales</taxon>
        <taxon>Nectriaceae</taxon>
        <taxon>Fusarium</taxon>
        <taxon>Fusarium decemcellulare species complex</taxon>
    </lineage>
</organism>
<name>A0A8H4L0E4_9HYPO</name>